<feature type="compositionally biased region" description="Acidic residues" evidence="1">
    <location>
        <begin position="471"/>
        <end position="481"/>
    </location>
</feature>
<feature type="compositionally biased region" description="Basic and acidic residues" evidence="1">
    <location>
        <begin position="300"/>
        <end position="311"/>
    </location>
</feature>
<reference evidence="2" key="2">
    <citation type="submission" date="2021-10" db="EMBL/GenBank/DDBJ databases">
        <title>Phylogenomics reveals ancestral predisposition of the termite-cultivated fungus Termitomyces towards a domesticated lifestyle.</title>
        <authorList>
            <person name="Auxier B."/>
            <person name="Grum-Grzhimaylo A."/>
            <person name="Cardenas M.E."/>
            <person name="Lodge J.D."/>
            <person name="Laessoe T."/>
            <person name="Pedersen O."/>
            <person name="Smith M.E."/>
            <person name="Kuyper T.W."/>
            <person name="Franco-Molano E.A."/>
            <person name="Baroni T.J."/>
            <person name="Aanen D.K."/>
        </authorList>
    </citation>
    <scope>NUCLEOTIDE SEQUENCE</scope>
    <source>
        <strain evidence="2">AP01</strain>
        <tissue evidence="2">Mycelium</tissue>
    </source>
</reference>
<dbReference type="AlphaFoldDB" id="A0A9P7FXT0"/>
<feature type="compositionally biased region" description="Low complexity" evidence="1">
    <location>
        <begin position="312"/>
        <end position="326"/>
    </location>
</feature>
<reference evidence="2" key="1">
    <citation type="submission" date="2020-07" db="EMBL/GenBank/DDBJ databases">
        <authorList>
            <person name="Nieuwenhuis M."/>
            <person name="Van De Peppel L.J.J."/>
        </authorList>
    </citation>
    <scope>NUCLEOTIDE SEQUENCE</scope>
    <source>
        <strain evidence="2">AP01</strain>
        <tissue evidence="2">Mycelium</tissue>
    </source>
</reference>
<feature type="compositionally biased region" description="Acidic residues" evidence="1">
    <location>
        <begin position="355"/>
        <end position="365"/>
    </location>
</feature>
<organism evidence="2 3">
    <name type="scientific">Asterophora parasitica</name>
    <dbReference type="NCBI Taxonomy" id="117018"/>
    <lineage>
        <taxon>Eukaryota</taxon>
        <taxon>Fungi</taxon>
        <taxon>Dikarya</taxon>
        <taxon>Basidiomycota</taxon>
        <taxon>Agaricomycotina</taxon>
        <taxon>Agaricomycetes</taxon>
        <taxon>Agaricomycetidae</taxon>
        <taxon>Agaricales</taxon>
        <taxon>Tricholomatineae</taxon>
        <taxon>Lyophyllaceae</taxon>
        <taxon>Asterophora</taxon>
    </lineage>
</organism>
<proteinExistence type="predicted"/>
<feature type="region of interest" description="Disordered" evidence="1">
    <location>
        <begin position="467"/>
        <end position="520"/>
    </location>
</feature>
<evidence type="ECO:0000313" key="3">
    <source>
        <dbReference type="Proteomes" id="UP000775547"/>
    </source>
</evidence>
<feature type="non-terminal residue" evidence="2">
    <location>
        <position position="520"/>
    </location>
</feature>
<comment type="caution">
    <text evidence="2">The sequence shown here is derived from an EMBL/GenBank/DDBJ whole genome shotgun (WGS) entry which is preliminary data.</text>
</comment>
<protein>
    <submittedName>
        <fullName evidence="2">Uncharacterized protein</fullName>
    </submittedName>
</protein>
<evidence type="ECO:0000313" key="2">
    <source>
        <dbReference type="EMBL" id="KAG5640073.1"/>
    </source>
</evidence>
<feature type="region of interest" description="Disordered" evidence="1">
    <location>
        <begin position="214"/>
        <end position="233"/>
    </location>
</feature>
<gene>
    <name evidence="2" type="ORF">DXG03_001306</name>
</gene>
<dbReference type="EMBL" id="JABCKV010001253">
    <property type="protein sequence ID" value="KAG5640073.1"/>
    <property type="molecule type" value="Genomic_DNA"/>
</dbReference>
<dbReference type="Proteomes" id="UP000775547">
    <property type="component" value="Unassembled WGS sequence"/>
</dbReference>
<feature type="region of interest" description="Disordered" evidence="1">
    <location>
        <begin position="287"/>
        <end position="342"/>
    </location>
</feature>
<name>A0A9P7FXT0_9AGAR</name>
<accession>A0A9P7FXT0</accession>
<feature type="region of interest" description="Disordered" evidence="1">
    <location>
        <begin position="355"/>
        <end position="374"/>
    </location>
</feature>
<sequence>APTPAQHITKPIHDSRAINETTFTPPVQHSAPIIDINTAATTASYGQQPAIITKVSKKTRRFARALIPNVLRRRGPQSDLDQRPVGGSLLQNCRPKLRQSIGQLRSRSIPIYNVSENDTSLPAPSASEPADEANEIVSDYQTINEIDTRLSIEDGVDAIETAATVFDAVPAPILDAFGIAPSTSDDTMPSHDTPHPLGPSADGITHETLHDNFTPSRNSFITTNPLPESNNYPSTFGSQIQAISIQSSSLASELDATSQEEVSIASNDRRNSMDSLSPSIHSDGLLYAPSNLADPGMLSENDHDISERESRSPSTSSFYSCTTSPPAIVGEDDPQHPMQTTSGDDIMIANASEFESDDSLSDTESDYSNSSSAVPVTDAQVETISIHSWSSMVSLLAGATQQQQASLAQDLSFQPMSLNNHVIDSSSISSVLPSWHEATNLAEPETLSDDALDLASYSRPSFLYASSDPEMYSEGDFDISEWESRTPSPSFPDPPASSDRAMAEVDDVAPPPRGCSDYTT</sequence>
<evidence type="ECO:0000256" key="1">
    <source>
        <dbReference type="SAM" id="MobiDB-lite"/>
    </source>
</evidence>
<keyword evidence="3" id="KW-1185">Reference proteome</keyword>